<comment type="cofactor">
    <cofactor evidence="5">
        <name>heme</name>
        <dbReference type="ChEBI" id="CHEBI:30413"/>
    </cofactor>
</comment>
<dbReference type="InterPro" id="IPR050529">
    <property type="entry name" value="CYP450_sterol_14alpha_dmase"/>
</dbReference>
<dbReference type="OrthoDB" id="1055148at2759"/>
<organism evidence="7 8">
    <name type="scientific">Thamnocephalis sphaerospora</name>
    <dbReference type="NCBI Taxonomy" id="78915"/>
    <lineage>
        <taxon>Eukaryota</taxon>
        <taxon>Fungi</taxon>
        <taxon>Fungi incertae sedis</taxon>
        <taxon>Zoopagomycota</taxon>
        <taxon>Zoopagomycotina</taxon>
        <taxon>Zoopagomycetes</taxon>
        <taxon>Zoopagales</taxon>
        <taxon>Sigmoideomycetaceae</taxon>
        <taxon>Thamnocephalis</taxon>
    </lineage>
</organism>
<dbReference type="PANTHER" id="PTHR24304">
    <property type="entry name" value="CYTOCHROME P450 FAMILY 7"/>
    <property type="match status" value="1"/>
</dbReference>
<keyword evidence="6" id="KW-0503">Monooxygenase</keyword>
<feature type="binding site" description="axial binding residue" evidence="5">
    <location>
        <position position="16"/>
    </location>
    <ligand>
        <name>heme</name>
        <dbReference type="ChEBI" id="CHEBI:30413"/>
    </ligand>
    <ligandPart>
        <name>Fe</name>
        <dbReference type="ChEBI" id="CHEBI:18248"/>
    </ligandPart>
</feature>
<dbReference type="InterPro" id="IPR036396">
    <property type="entry name" value="Cyt_P450_sf"/>
</dbReference>
<reference evidence="8" key="1">
    <citation type="journal article" date="2018" name="Nat. Microbiol.">
        <title>Leveraging single-cell genomics to expand the fungal tree of life.</title>
        <authorList>
            <person name="Ahrendt S.R."/>
            <person name="Quandt C.A."/>
            <person name="Ciobanu D."/>
            <person name="Clum A."/>
            <person name="Salamov A."/>
            <person name="Andreopoulos B."/>
            <person name="Cheng J.F."/>
            <person name="Woyke T."/>
            <person name="Pelin A."/>
            <person name="Henrissat B."/>
            <person name="Reynolds N.K."/>
            <person name="Benny G.L."/>
            <person name="Smith M.E."/>
            <person name="James T.Y."/>
            <person name="Grigoriev I.V."/>
        </authorList>
    </citation>
    <scope>NUCLEOTIDE SEQUENCE [LARGE SCALE GENOMIC DNA]</scope>
    <source>
        <strain evidence="8">RSA 1356</strain>
    </source>
</reference>
<keyword evidence="2 5" id="KW-0349">Heme</keyword>
<sequence>GARNPYLPFGAGRHRCIGESFAYVQIKTILATLLRTFEISEGPKGFPDMDFTSLIVMPTKPAQIRYRRRQL</sequence>
<evidence type="ECO:0000313" key="8">
    <source>
        <dbReference type="Proteomes" id="UP000271241"/>
    </source>
</evidence>
<dbReference type="PANTHER" id="PTHR24304:SF2">
    <property type="entry name" value="24-HYDROXYCHOLESTEROL 7-ALPHA-HYDROXYLASE"/>
    <property type="match status" value="1"/>
</dbReference>
<dbReference type="Proteomes" id="UP000271241">
    <property type="component" value="Unassembled WGS sequence"/>
</dbReference>
<dbReference type="STRING" id="78915.A0A4P9XGM2"/>
<dbReference type="GO" id="GO:0004497">
    <property type="term" value="F:monooxygenase activity"/>
    <property type="evidence" value="ECO:0007669"/>
    <property type="project" value="UniProtKB-KW"/>
</dbReference>
<protein>
    <submittedName>
        <fullName evidence="7">Cytochrome P450</fullName>
    </submittedName>
</protein>
<dbReference type="GO" id="GO:0005506">
    <property type="term" value="F:iron ion binding"/>
    <property type="evidence" value="ECO:0007669"/>
    <property type="project" value="InterPro"/>
</dbReference>
<dbReference type="Pfam" id="PF00067">
    <property type="entry name" value="p450"/>
    <property type="match status" value="1"/>
</dbReference>
<dbReference type="EMBL" id="KZ993783">
    <property type="protein sequence ID" value="RKP04381.1"/>
    <property type="molecule type" value="Genomic_DNA"/>
</dbReference>
<evidence type="ECO:0000256" key="5">
    <source>
        <dbReference type="PIRSR" id="PIRSR602401-1"/>
    </source>
</evidence>
<evidence type="ECO:0000256" key="3">
    <source>
        <dbReference type="ARBA" id="ARBA00022723"/>
    </source>
</evidence>
<dbReference type="Gene3D" id="1.10.630.10">
    <property type="entry name" value="Cytochrome P450"/>
    <property type="match status" value="1"/>
</dbReference>
<dbReference type="PRINTS" id="PR00463">
    <property type="entry name" value="EP450I"/>
</dbReference>
<evidence type="ECO:0000256" key="2">
    <source>
        <dbReference type="ARBA" id="ARBA00022617"/>
    </source>
</evidence>
<feature type="non-terminal residue" evidence="7">
    <location>
        <position position="1"/>
    </location>
</feature>
<dbReference type="InterPro" id="IPR017972">
    <property type="entry name" value="Cyt_P450_CS"/>
</dbReference>
<evidence type="ECO:0000256" key="4">
    <source>
        <dbReference type="ARBA" id="ARBA00023004"/>
    </source>
</evidence>
<keyword evidence="4 5" id="KW-0408">Iron</keyword>
<evidence type="ECO:0000313" key="7">
    <source>
        <dbReference type="EMBL" id="RKP04381.1"/>
    </source>
</evidence>
<evidence type="ECO:0000256" key="6">
    <source>
        <dbReference type="RuleBase" id="RU000461"/>
    </source>
</evidence>
<accession>A0A4P9XGM2</accession>
<name>A0A4P9XGM2_9FUNG</name>
<dbReference type="InterPro" id="IPR002401">
    <property type="entry name" value="Cyt_P450_E_grp-I"/>
</dbReference>
<keyword evidence="6" id="KW-0560">Oxidoreductase</keyword>
<gene>
    <name evidence="7" type="ORF">THASP1DRAFT_21179</name>
</gene>
<proteinExistence type="inferred from homology"/>
<dbReference type="GO" id="GO:0016705">
    <property type="term" value="F:oxidoreductase activity, acting on paired donors, with incorporation or reduction of molecular oxygen"/>
    <property type="evidence" value="ECO:0007669"/>
    <property type="project" value="InterPro"/>
</dbReference>
<evidence type="ECO:0000256" key="1">
    <source>
        <dbReference type="ARBA" id="ARBA00010617"/>
    </source>
</evidence>
<keyword evidence="3 5" id="KW-0479">Metal-binding</keyword>
<dbReference type="AlphaFoldDB" id="A0A4P9XGM2"/>
<dbReference type="SUPFAM" id="SSF48264">
    <property type="entry name" value="Cytochrome P450"/>
    <property type="match status" value="1"/>
</dbReference>
<keyword evidence="8" id="KW-1185">Reference proteome</keyword>
<comment type="similarity">
    <text evidence="1 6">Belongs to the cytochrome P450 family.</text>
</comment>
<dbReference type="PROSITE" id="PS00086">
    <property type="entry name" value="CYTOCHROME_P450"/>
    <property type="match status" value="1"/>
</dbReference>
<dbReference type="InterPro" id="IPR001128">
    <property type="entry name" value="Cyt_P450"/>
</dbReference>
<dbReference type="GO" id="GO:0020037">
    <property type="term" value="F:heme binding"/>
    <property type="evidence" value="ECO:0007669"/>
    <property type="project" value="InterPro"/>
</dbReference>